<comment type="caution">
    <text evidence="4">The sequence shown here is derived from an EMBL/GenBank/DDBJ whole genome shotgun (WGS) entry which is preliminary data.</text>
</comment>
<feature type="signal peptide" evidence="3">
    <location>
        <begin position="1"/>
        <end position="16"/>
    </location>
</feature>
<evidence type="ECO:0000256" key="3">
    <source>
        <dbReference type="SAM" id="SignalP"/>
    </source>
</evidence>
<gene>
    <name evidence="4" type="ORF">M0811_12526</name>
</gene>
<keyword evidence="2" id="KW-0472">Membrane</keyword>
<evidence type="ECO:0008006" key="6">
    <source>
        <dbReference type="Google" id="ProtNLM"/>
    </source>
</evidence>
<feature type="compositionally biased region" description="Low complexity" evidence="1">
    <location>
        <begin position="123"/>
        <end position="155"/>
    </location>
</feature>
<dbReference type="EMBL" id="JAPDFW010000119">
    <property type="protein sequence ID" value="KAJ5068190.1"/>
    <property type="molecule type" value="Genomic_DNA"/>
</dbReference>
<evidence type="ECO:0000313" key="4">
    <source>
        <dbReference type="EMBL" id="KAJ5068190.1"/>
    </source>
</evidence>
<feature type="region of interest" description="Disordered" evidence="1">
    <location>
        <begin position="123"/>
        <end position="156"/>
    </location>
</feature>
<evidence type="ECO:0000313" key="5">
    <source>
        <dbReference type="Proteomes" id="UP001149090"/>
    </source>
</evidence>
<keyword evidence="2" id="KW-0812">Transmembrane</keyword>
<accession>A0A9Q0LA71</accession>
<feature type="transmembrane region" description="Helical" evidence="2">
    <location>
        <begin position="66"/>
        <end position="92"/>
    </location>
</feature>
<keyword evidence="2" id="KW-1133">Transmembrane helix</keyword>
<organism evidence="4 5">
    <name type="scientific">Anaeramoeba ignava</name>
    <name type="common">Anaerobic marine amoeba</name>
    <dbReference type="NCBI Taxonomy" id="1746090"/>
    <lineage>
        <taxon>Eukaryota</taxon>
        <taxon>Metamonada</taxon>
        <taxon>Anaeramoebidae</taxon>
        <taxon>Anaeramoeba</taxon>
    </lineage>
</organism>
<reference evidence="4" key="1">
    <citation type="submission" date="2022-10" db="EMBL/GenBank/DDBJ databases">
        <title>Novel sulphate-reducing endosymbionts in the free-living metamonad Anaeramoeba.</title>
        <authorList>
            <person name="Jerlstrom-Hultqvist J."/>
            <person name="Cepicka I."/>
            <person name="Gallot-Lavallee L."/>
            <person name="Salas-Leiva D."/>
            <person name="Curtis B.A."/>
            <person name="Zahonova K."/>
            <person name="Pipaliya S."/>
            <person name="Dacks J."/>
            <person name="Roger A.J."/>
        </authorList>
    </citation>
    <scope>NUCLEOTIDE SEQUENCE</scope>
    <source>
        <strain evidence="4">BMAN</strain>
    </source>
</reference>
<evidence type="ECO:0000256" key="2">
    <source>
        <dbReference type="SAM" id="Phobius"/>
    </source>
</evidence>
<feature type="chain" id="PRO_5040310850" description="PSI domain-containing protein" evidence="3">
    <location>
        <begin position="17"/>
        <end position="215"/>
    </location>
</feature>
<evidence type="ECO:0000256" key="1">
    <source>
        <dbReference type="SAM" id="MobiDB-lite"/>
    </source>
</evidence>
<protein>
    <recommendedName>
        <fullName evidence="6">PSI domain-containing protein</fullName>
    </recommendedName>
</protein>
<dbReference type="Proteomes" id="UP001149090">
    <property type="component" value="Unassembled WGS sequence"/>
</dbReference>
<proteinExistence type="predicted"/>
<dbReference type="AlphaFoldDB" id="A0A9Q0LA71"/>
<keyword evidence="5" id="KW-1185">Reference proteome</keyword>
<sequence length="215" mass="24821">MITFFYFLLIIGSVFSTTCTSKTKCTSCLDDIFCEWCETNKHCYDSTSDYDYCNDWKYIKSNCPGYLATILGAVFGAIAGLIILICCCVYCARRAQNNRLEEYRKSANKLDLKPVTITTTIQQPSYQPTYQEPTYQEPPYQPSYQPTYQEPSYQPNYQQPNFQLNYQEPNYQGPTGMNFSQPDNNFQPPNYQGPVGMNFPDFSTYNPQQNPTQNN</sequence>
<keyword evidence="3" id="KW-0732">Signal</keyword>
<name>A0A9Q0LA71_ANAIG</name>